<accession>A0AAD9ZR92</accession>
<dbReference type="PANTHER" id="PTHR33116:SF86">
    <property type="entry name" value="REVERSE TRANSCRIPTASE DOMAIN-CONTAINING PROTEIN"/>
    <property type="match status" value="1"/>
</dbReference>
<dbReference type="EMBL" id="JANJYJ010000009">
    <property type="protein sequence ID" value="KAK3189240.1"/>
    <property type="molecule type" value="Genomic_DNA"/>
</dbReference>
<sequence length="290" mass="32903">MSPSKAPGINGFPADFYQRFWDVVGEDVTTMCLECLNDGQSMEMASTEECANIRRILDDYSLALGQVVNFNKSAVCFSKQITIADRTRLADVFGIGVVDYHLRYLGLPCLMSRSSFEEGYQIYPVLLDELYKLPGSLIQDLHRLSARFWWSGNGKNRKLHWCTWEALCKPKCEGGLGFQDLGAFNKAMLAKQCWRIIHAPESLAARVIKGCYFPKSSFILAKAGSWSFLWKSLMWGRELIDKNARWRVSGGMSIHIYKDQWIPRQSTFKVFSPQLLGENAIVNSLKLPSS</sequence>
<name>A0AAD9ZR92_9ROSI</name>
<evidence type="ECO:0000313" key="2">
    <source>
        <dbReference type="Proteomes" id="UP001281410"/>
    </source>
</evidence>
<evidence type="ECO:0008006" key="3">
    <source>
        <dbReference type="Google" id="ProtNLM"/>
    </source>
</evidence>
<comment type="caution">
    <text evidence="1">The sequence shown here is derived from an EMBL/GenBank/DDBJ whole genome shotgun (WGS) entry which is preliminary data.</text>
</comment>
<dbReference type="AlphaFoldDB" id="A0AAD9ZR92"/>
<evidence type="ECO:0000313" key="1">
    <source>
        <dbReference type="EMBL" id="KAK3189240.1"/>
    </source>
</evidence>
<gene>
    <name evidence="1" type="ORF">Dsin_028801</name>
</gene>
<dbReference type="PANTHER" id="PTHR33116">
    <property type="entry name" value="REVERSE TRANSCRIPTASE ZINC-BINDING DOMAIN-CONTAINING PROTEIN-RELATED-RELATED"/>
    <property type="match status" value="1"/>
</dbReference>
<organism evidence="1 2">
    <name type="scientific">Dipteronia sinensis</name>
    <dbReference type="NCBI Taxonomy" id="43782"/>
    <lineage>
        <taxon>Eukaryota</taxon>
        <taxon>Viridiplantae</taxon>
        <taxon>Streptophyta</taxon>
        <taxon>Embryophyta</taxon>
        <taxon>Tracheophyta</taxon>
        <taxon>Spermatophyta</taxon>
        <taxon>Magnoliopsida</taxon>
        <taxon>eudicotyledons</taxon>
        <taxon>Gunneridae</taxon>
        <taxon>Pentapetalae</taxon>
        <taxon>rosids</taxon>
        <taxon>malvids</taxon>
        <taxon>Sapindales</taxon>
        <taxon>Sapindaceae</taxon>
        <taxon>Hippocastanoideae</taxon>
        <taxon>Acereae</taxon>
        <taxon>Dipteronia</taxon>
    </lineage>
</organism>
<dbReference type="Proteomes" id="UP001281410">
    <property type="component" value="Unassembled WGS sequence"/>
</dbReference>
<keyword evidence="2" id="KW-1185">Reference proteome</keyword>
<proteinExistence type="predicted"/>
<protein>
    <recommendedName>
        <fullName evidence="3">Reverse transcriptase</fullName>
    </recommendedName>
</protein>
<reference evidence="1" key="1">
    <citation type="journal article" date="2023" name="Plant J.">
        <title>Genome sequences and population genomics provide insights into the demographic history, inbreeding, and mutation load of two 'living fossil' tree species of Dipteronia.</title>
        <authorList>
            <person name="Feng Y."/>
            <person name="Comes H.P."/>
            <person name="Chen J."/>
            <person name="Zhu S."/>
            <person name="Lu R."/>
            <person name="Zhang X."/>
            <person name="Li P."/>
            <person name="Qiu J."/>
            <person name="Olsen K.M."/>
            <person name="Qiu Y."/>
        </authorList>
    </citation>
    <scope>NUCLEOTIDE SEQUENCE</scope>
    <source>
        <strain evidence="1">NBL</strain>
    </source>
</reference>